<name>A0A9Q0MAD0_BLOTA</name>
<evidence type="ECO:0000313" key="2">
    <source>
        <dbReference type="EMBL" id="KAJ6221894.1"/>
    </source>
</evidence>
<dbReference type="Proteomes" id="UP001142055">
    <property type="component" value="Chromosome 1"/>
</dbReference>
<accession>A0A9Q0MAD0</accession>
<dbReference type="EMBL" id="JAPWDV010000001">
    <property type="protein sequence ID" value="KAJ6221894.1"/>
    <property type="molecule type" value="Genomic_DNA"/>
</dbReference>
<gene>
    <name evidence="2" type="ORF">RDWZM_000439</name>
</gene>
<keyword evidence="1" id="KW-0812">Transmembrane</keyword>
<keyword evidence="1" id="KW-1133">Transmembrane helix</keyword>
<comment type="caution">
    <text evidence="2">The sequence shown here is derived from an EMBL/GenBank/DDBJ whole genome shotgun (WGS) entry which is preliminary data.</text>
</comment>
<dbReference type="AlphaFoldDB" id="A0A9Q0MAD0"/>
<evidence type="ECO:0000256" key="1">
    <source>
        <dbReference type="SAM" id="Phobius"/>
    </source>
</evidence>
<feature type="transmembrane region" description="Helical" evidence="1">
    <location>
        <begin position="330"/>
        <end position="356"/>
    </location>
</feature>
<keyword evidence="1" id="KW-0472">Membrane</keyword>
<organism evidence="2 3">
    <name type="scientific">Blomia tropicalis</name>
    <name type="common">Mite</name>
    <dbReference type="NCBI Taxonomy" id="40697"/>
    <lineage>
        <taxon>Eukaryota</taxon>
        <taxon>Metazoa</taxon>
        <taxon>Ecdysozoa</taxon>
        <taxon>Arthropoda</taxon>
        <taxon>Chelicerata</taxon>
        <taxon>Arachnida</taxon>
        <taxon>Acari</taxon>
        <taxon>Acariformes</taxon>
        <taxon>Sarcoptiformes</taxon>
        <taxon>Astigmata</taxon>
        <taxon>Glycyphagoidea</taxon>
        <taxon>Echimyopodidae</taxon>
        <taxon>Blomia</taxon>
    </lineage>
</organism>
<evidence type="ECO:0000313" key="3">
    <source>
        <dbReference type="Proteomes" id="UP001142055"/>
    </source>
</evidence>
<proteinExistence type="predicted"/>
<reference evidence="2" key="1">
    <citation type="submission" date="2022-12" db="EMBL/GenBank/DDBJ databases">
        <title>Genome assemblies of Blomia tropicalis.</title>
        <authorList>
            <person name="Cui Y."/>
        </authorList>
    </citation>
    <scope>NUCLEOTIDE SEQUENCE</scope>
    <source>
        <tissue evidence="2">Adult mites</tissue>
    </source>
</reference>
<feature type="transmembrane region" description="Helical" evidence="1">
    <location>
        <begin position="90"/>
        <end position="109"/>
    </location>
</feature>
<feature type="transmembrane region" description="Helical" evidence="1">
    <location>
        <begin position="363"/>
        <end position="385"/>
    </location>
</feature>
<sequence length="406" mass="47636">MTVLQKLGFSIINQWTVLSESIITRCSEYRFIRTKPNQKVRIGLLRIMFYLYLLIAIIRFLFSGYCLVKSSYMIYFDYDVLIGITAKLNLYSRYTAFAAAPFPIFVWYFDYEVNIRKYNYVWRIVHDLIVNNGRNFFQLNPHFRPTINLSSPIDTLKQWKTILGWFYKPETNPVPLRFEIRQLRYYPNLIPTSRSRFIFRNYLMISFNSIFIIGTVIVLIAGSTYFIWSFVIPNVDGSLRKMLCGSIDVILICCCAFHTIRMILFLLHSLTIELLVYHFIINKLDLYLKKALKMTYKGRWTQKQLSRQLDFFRFEHANGVMNAINANRYIVSPLLLTGSLSNFTFNIYLISALYFLRMAIGEQLLCFAVIVLQILFSLSALLPLISLTACIHHSALLIQDAQYCIN</sequence>
<protein>
    <submittedName>
        <fullName evidence="2">Uncharacterized protein</fullName>
    </submittedName>
</protein>
<keyword evidence="3" id="KW-1185">Reference proteome</keyword>
<feature type="non-terminal residue" evidence="2">
    <location>
        <position position="406"/>
    </location>
</feature>
<feature type="transmembrane region" description="Helical" evidence="1">
    <location>
        <begin position="264"/>
        <end position="281"/>
    </location>
</feature>
<feature type="transmembrane region" description="Helical" evidence="1">
    <location>
        <begin position="49"/>
        <end position="70"/>
    </location>
</feature>
<feature type="transmembrane region" description="Helical" evidence="1">
    <location>
        <begin position="202"/>
        <end position="227"/>
    </location>
</feature>